<comment type="caution">
    <text evidence="4">The sequence shown here is derived from an EMBL/GenBank/DDBJ whole genome shotgun (WGS) entry which is preliminary data.</text>
</comment>
<dbReference type="CDD" id="cd12215">
    <property type="entry name" value="ChiC_BD"/>
    <property type="match status" value="1"/>
</dbReference>
<gene>
    <name evidence="4" type="ORF">AFE02nite_14930</name>
</gene>
<dbReference type="GO" id="GO:0005576">
    <property type="term" value="C:extracellular region"/>
    <property type="evidence" value="ECO:0007669"/>
    <property type="project" value="InterPro"/>
</dbReference>
<name>A0A511YX53_9CELL</name>
<dbReference type="OrthoDB" id="99456at2"/>
<dbReference type="SUPFAM" id="SSF51055">
    <property type="entry name" value="Carbohydrate binding domain"/>
    <property type="match status" value="2"/>
</dbReference>
<keyword evidence="5" id="KW-1185">Reference proteome</keyword>
<dbReference type="PANTHER" id="PTHR42976">
    <property type="entry name" value="BIFUNCTIONAL CHITINASE/LYSOZYME-RELATED"/>
    <property type="match status" value="1"/>
</dbReference>
<dbReference type="InterPro" id="IPR017853">
    <property type="entry name" value="GH"/>
</dbReference>
<reference evidence="4 5" key="1">
    <citation type="submission" date="2019-07" db="EMBL/GenBank/DDBJ databases">
        <title>Whole genome shotgun sequence of Actinotalea fermentans NBRC 105374.</title>
        <authorList>
            <person name="Hosoyama A."/>
            <person name="Uohara A."/>
            <person name="Ohji S."/>
            <person name="Ichikawa N."/>
        </authorList>
    </citation>
    <scope>NUCLEOTIDE SEQUENCE [LARGE SCALE GENOMIC DNA]</scope>
    <source>
        <strain evidence="4 5">NBRC 105374</strain>
    </source>
</reference>
<dbReference type="SUPFAM" id="SSF51445">
    <property type="entry name" value="(Trans)glycosidases"/>
    <property type="match status" value="1"/>
</dbReference>
<dbReference type="RefSeq" id="WP_034248019.1">
    <property type="nucleotide sequence ID" value="NZ_BJYK01000004.1"/>
</dbReference>
<feature type="region of interest" description="Disordered" evidence="2">
    <location>
        <begin position="362"/>
        <end position="394"/>
    </location>
</feature>
<organism evidence="4 5">
    <name type="scientific">Actinotalea fermentans</name>
    <dbReference type="NCBI Taxonomy" id="43671"/>
    <lineage>
        <taxon>Bacteria</taxon>
        <taxon>Bacillati</taxon>
        <taxon>Actinomycetota</taxon>
        <taxon>Actinomycetes</taxon>
        <taxon>Micrococcales</taxon>
        <taxon>Cellulomonadaceae</taxon>
        <taxon>Actinotalea</taxon>
    </lineage>
</organism>
<feature type="compositionally biased region" description="Low complexity" evidence="2">
    <location>
        <begin position="369"/>
        <end position="387"/>
    </location>
</feature>
<dbReference type="EMBL" id="BJYK01000004">
    <property type="protein sequence ID" value="GEN79759.1"/>
    <property type="molecule type" value="Genomic_DNA"/>
</dbReference>
<dbReference type="GO" id="GO:0030246">
    <property type="term" value="F:carbohydrate binding"/>
    <property type="evidence" value="ECO:0007669"/>
    <property type="project" value="InterPro"/>
</dbReference>
<dbReference type="SMART" id="SM00495">
    <property type="entry name" value="ChtBD3"/>
    <property type="match status" value="2"/>
</dbReference>
<dbReference type="InterPro" id="IPR052750">
    <property type="entry name" value="GH18_Chitinase"/>
</dbReference>
<dbReference type="GO" id="GO:0005975">
    <property type="term" value="P:carbohydrate metabolic process"/>
    <property type="evidence" value="ECO:0007669"/>
    <property type="project" value="InterPro"/>
</dbReference>
<evidence type="ECO:0000313" key="4">
    <source>
        <dbReference type="EMBL" id="GEN79759.1"/>
    </source>
</evidence>
<accession>A0A511YX53</accession>
<feature type="domain" description="Chitin-binding type-3" evidence="3">
    <location>
        <begin position="466"/>
        <end position="512"/>
    </location>
</feature>
<proteinExistence type="predicted"/>
<dbReference type="Gene3D" id="3.20.20.80">
    <property type="entry name" value="Glycosidases"/>
    <property type="match status" value="1"/>
</dbReference>
<dbReference type="CDD" id="cd06543">
    <property type="entry name" value="GH18_PF-ChiA-like"/>
    <property type="match status" value="1"/>
</dbReference>
<dbReference type="PANTHER" id="PTHR42976:SF1">
    <property type="entry name" value="GH18 DOMAIN-CONTAINING PROTEIN-RELATED"/>
    <property type="match status" value="1"/>
</dbReference>
<dbReference type="GO" id="GO:0004553">
    <property type="term" value="F:hydrolase activity, hydrolyzing O-glycosyl compounds"/>
    <property type="evidence" value="ECO:0007669"/>
    <property type="project" value="InterPro"/>
</dbReference>
<dbReference type="InterPro" id="IPR003610">
    <property type="entry name" value="CBM5/12"/>
</dbReference>
<protein>
    <recommendedName>
        <fullName evidence="3">Chitin-binding type-3 domain-containing protein</fullName>
    </recommendedName>
</protein>
<evidence type="ECO:0000256" key="1">
    <source>
        <dbReference type="ARBA" id="ARBA00022801"/>
    </source>
</evidence>
<feature type="domain" description="Chitin-binding type-3" evidence="3">
    <location>
        <begin position="398"/>
        <end position="446"/>
    </location>
</feature>
<dbReference type="Pfam" id="PF02839">
    <property type="entry name" value="CBM_5_12"/>
    <property type="match status" value="1"/>
</dbReference>
<evidence type="ECO:0000259" key="3">
    <source>
        <dbReference type="SMART" id="SM00495"/>
    </source>
</evidence>
<keyword evidence="1" id="KW-0378">Hydrolase</keyword>
<sequence>MTSPSSQRTRVSPWRLLVVLALVGGLGWTGTRTVAAIVAPTPDPGDSRFAAYVDVTATPAFAFETPSGPAQSTVALSFVVADPQSPCTPTWGGYYGLQDAADVLELDRRIAQLRATGGDVWVSFGGQLGTELSAACSDPDALRTAYRDVIDRYDLSRVDLDIEGTALEDEAGAARRAAAFKDLQDEAADAGRSLDVWLTLPVGPDGLTDRGVTTVETFLAAGVDVGGVNGMTMNFGVVTSPHEPLADVVVSAAEALRDQVADAFADAGRRMSTSDSWARVGVTPMIGQSDVQSERFTLADAAAVNAFAKDRGLGLVSMWSLNRDATCTAPLPSVLTVVQTGCSGVDQRGESFAETLAADLDLQPVTPDPAGTARSTPTPTATAASPADVVDDPETSPYPIWDPYGTYPAGTKIVWHKQVYQARFWTSGVVPGTPVANEWDSPWTLIGPVLPGDRPAPLPTLPAGTYPDWDADGVYVAGDRVLLDGVPYEAKWWSQGQEPGTPVPGGSPWVLVIPAG</sequence>
<dbReference type="Gene3D" id="2.10.10.20">
    <property type="entry name" value="Carbohydrate-binding module superfamily 5/12"/>
    <property type="match status" value="2"/>
</dbReference>
<evidence type="ECO:0000313" key="5">
    <source>
        <dbReference type="Proteomes" id="UP000321484"/>
    </source>
</evidence>
<evidence type="ECO:0000256" key="2">
    <source>
        <dbReference type="SAM" id="MobiDB-lite"/>
    </source>
</evidence>
<dbReference type="InterPro" id="IPR036573">
    <property type="entry name" value="CBM_sf_5/12"/>
</dbReference>
<dbReference type="AlphaFoldDB" id="A0A511YX53"/>
<dbReference type="Proteomes" id="UP000321484">
    <property type="component" value="Unassembled WGS sequence"/>
</dbReference>